<organism evidence="1 2">
    <name type="scientific">Rhizobium viscosum</name>
    <name type="common">Arthrobacter viscosus</name>
    <dbReference type="NCBI Taxonomy" id="1673"/>
    <lineage>
        <taxon>Bacteria</taxon>
        <taxon>Pseudomonadati</taxon>
        <taxon>Pseudomonadota</taxon>
        <taxon>Alphaproteobacteria</taxon>
        <taxon>Hyphomicrobiales</taxon>
        <taxon>Rhizobiaceae</taxon>
        <taxon>Rhizobium/Agrobacterium group</taxon>
        <taxon>Rhizobium</taxon>
    </lineage>
</organism>
<proteinExistence type="predicted"/>
<gene>
    <name evidence="1" type="ORF">H4W29_005555</name>
</gene>
<evidence type="ECO:0000313" key="1">
    <source>
        <dbReference type="EMBL" id="MBE1508310.1"/>
    </source>
</evidence>
<name>A0ABR9IYN1_RHIVS</name>
<protein>
    <submittedName>
        <fullName evidence="1">Uncharacterized protein</fullName>
    </submittedName>
</protein>
<comment type="caution">
    <text evidence="1">The sequence shown here is derived from an EMBL/GenBank/DDBJ whole genome shotgun (WGS) entry which is preliminary data.</text>
</comment>
<dbReference type="Proteomes" id="UP000620262">
    <property type="component" value="Unassembled WGS sequence"/>
</dbReference>
<sequence length="38" mass="4322">MITLYGFGRIHRKMLGHGRDLRAQQALEETGLPYVVPP</sequence>
<dbReference type="EMBL" id="JADBEC010000002">
    <property type="protein sequence ID" value="MBE1508310.1"/>
    <property type="molecule type" value="Genomic_DNA"/>
</dbReference>
<accession>A0ABR9IYN1</accession>
<evidence type="ECO:0000313" key="2">
    <source>
        <dbReference type="Proteomes" id="UP000620262"/>
    </source>
</evidence>
<keyword evidence="2" id="KW-1185">Reference proteome</keyword>
<reference evidence="1 2" key="1">
    <citation type="submission" date="2020-10" db="EMBL/GenBank/DDBJ databases">
        <title>Sequencing the genomes of 1000 actinobacteria strains.</title>
        <authorList>
            <person name="Klenk H.-P."/>
        </authorList>
    </citation>
    <scope>NUCLEOTIDE SEQUENCE [LARGE SCALE GENOMIC DNA]</scope>
    <source>
        <strain evidence="1 2">DSM 7307</strain>
    </source>
</reference>